<dbReference type="RefSeq" id="WP_370058339.1">
    <property type="nucleotide sequence ID" value="NZ_JBGBYD010000002.1"/>
</dbReference>
<reference evidence="1 2" key="1">
    <citation type="submission" date="2024-07" db="EMBL/GenBank/DDBJ databases">
        <title>Genomic Encyclopedia of Type Strains, Phase V (KMG-V): Genome sequencing to study the core and pangenomes of soil and plant-associated prokaryotes.</title>
        <authorList>
            <person name="Whitman W."/>
        </authorList>
    </citation>
    <scope>NUCLEOTIDE SEQUENCE [LARGE SCALE GENOMIC DNA]</scope>
    <source>
        <strain evidence="1 2">USDA 222</strain>
    </source>
</reference>
<gene>
    <name evidence="1" type="ORF">ABH992_006134</name>
</gene>
<dbReference type="EMBL" id="JBGBZN010000002">
    <property type="protein sequence ID" value="MEY9473735.1"/>
    <property type="molecule type" value="Genomic_DNA"/>
</dbReference>
<evidence type="ECO:0000313" key="2">
    <source>
        <dbReference type="Proteomes" id="UP001565474"/>
    </source>
</evidence>
<sequence length="144" mass="16546">MIDKLAEQIAGSRQERLALAFARDAAAAQCELVRIRQVKAELIRQVAEFGSVDPPKVFNSWKEEWRYIKASLRNNNTWLPLPIPADPAKTMPADAQERVVEAIRRALPELAKLERYEFRAIGRRNRALRALWTMEFSQSGEVEK</sequence>
<evidence type="ECO:0000313" key="1">
    <source>
        <dbReference type="EMBL" id="MEY9473735.1"/>
    </source>
</evidence>
<name>A0ABV4GRK7_9BRAD</name>
<comment type="caution">
    <text evidence="1">The sequence shown here is derived from an EMBL/GenBank/DDBJ whole genome shotgun (WGS) entry which is preliminary data.</text>
</comment>
<keyword evidence="2" id="KW-1185">Reference proteome</keyword>
<dbReference type="Proteomes" id="UP001565474">
    <property type="component" value="Unassembled WGS sequence"/>
</dbReference>
<proteinExistence type="predicted"/>
<organism evidence="1 2">
    <name type="scientific">Bradyrhizobium yuanmingense</name>
    <dbReference type="NCBI Taxonomy" id="108015"/>
    <lineage>
        <taxon>Bacteria</taxon>
        <taxon>Pseudomonadati</taxon>
        <taxon>Pseudomonadota</taxon>
        <taxon>Alphaproteobacteria</taxon>
        <taxon>Hyphomicrobiales</taxon>
        <taxon>Nitrobacteraceae</taxon>
        <taxon>Bradyrhizobium</taxon>
    </lineage>
</organism>
<evidence type="ECO:0008006" key="3">
    <source>
        <dbReference type="Google" id="ProtNLM"/>
    </source>
</evidence>
<accession>A0ABV4GRK7</accession>
<protein>
    <recommendedName>
        <fullName evidence="3">Transposase</fullName>
    </recommendedName>
</protein>